<name>A0A4S2MI91_OPIFE</name>
<gene>
    <name evidence="1" type="ORF">CRM22_001075</name>
</gene>
<reference evidence="1 2" key="1">
    <citation type="journal article" date="2019" name="BMC Genomics">
        <title>New insights from Opisthorchis felineus genome: update on genomics of the epidemiologically important liver flukes.</title>
        <authorList>
            <person name="Ershov N.I."/>
            <person name="Mordvinov V.A."/>
            <person name="Prokhortchouk E.B."/>
            <person name="Pakharukova M.Y."/>
            <person name="Gunbin K.V."/>
            <person name="Ustyantsev K."/>
            <person name="Genaev M.A."/>
            <person name="Blinov A.G."/>
            <person name="Mazur A."/>
            <person name="Boulygina E."/>
            <person name="Tsygankova S."/>
            <person name="Khrameeva E."/>
            <person name="Chekanov N."/>
            <person name="Fan G."/>
            <person name="Xiao A."/>
            <person name="Zhang H."/>
            <person name="Xu X."/>
            <person name="Yang H."/>
            <person name="Solovyev V."/>
            <person name="Lee S.M."/>
            <person name="Liu X."/>
            <person name="Afonnikov D.A."/>
            <person name="Skryabin K.G."/>
        </authorList>
    </citation>
    <scope>NUCLEOTIDE SEQUENCE [LARGE SCALE GENOMIC DNA]</scope>
    <source>
        <strain evidence="1">AK-0245</strain>
        <tissue evidence="1">Whole organism</tissue>
    </source>
</reference>
<protein>
    <submittedName>
        <fullName evidence="1">Uncharacterized protein</fullName>
    </submittedName>
</protein>
<sequence>MSLENPNKLFWNSLSSKWKPPADVYLIASSKYTSIELCHMDGVSLAESLLYPDYDDSKRTARHSSLQRNMQTMRTNEHETSVASDMLLEYISKPNPKNVFKHSESTLPQLRNNDFYSKLYDASGPRNFDPADCMLHVDQCRTRQENATFTSAKVWRNQPANFLLDPPHTLPIAEKNFDDSCCDAVTNTKSCLCCAHQIQNTTASDCLLANELMIMRLNSGNSLVPQQQKEVNDIIRDFTEGTPLHSMRNTEVKLRGVTVATKDTPGKVVQNELLMANRKSSPGNSPVAKIEQNASTQVSLENINCAVYDRDVLLSALPTSRPPDLMAHCFECRISSSFTNNNATKELAKSFLHDLPAGAVNAISPGHSLYGLASNSISPCYMLQSKKSASPKIGPTSQITQYKLPPTNLFCEVAIQREQESKQAELIQDMGAICSTILHTEHESKSTDIRNFSLNNANSIFEPAHKSTDLSSHQPLLVYTTKAEHPIEIASTKDLEDIQIRFDLLCKHHELLREDFKNIELKLRTQFSKLEIDSTVFDAITQNQINQDPFEREVVELENSYNHIIALVQHFRRIRSDLLVTGLTSSLEDWSVSIRSFHQCARDLSTALNSRYTELHNSLPIFLRNLRQVLSMAKRQTKHIRTRLWALNQMYDNPGSPSYEQAVRRLVELVTGGATKRSTSECCIPLSLATNKSQVQTTSRQHILNEQQKQPVIPRNPAIFPNTPVGANCCWINRQVPIYQRPIAQCQVPYLRDAINSVMIPDQPAANINPTQLTPVYAPRAFILSTTSQHPLIMPSSFMTANTASRTMPFSSRSFDFTTRSVDRM</sequence>
<dbReference type="Proteomes" id="UP000308267">
    <property type="component" value="Unassembled WGS sequence"/>
</dbReference>
<organism evidence="1 2">
    <name type="scientific">Opisthorchis felineus</name>
    <dbReference type="NCBI Taxonomy" id="147828"/>
    <lineage>
        <taxon>Eukaryota</taxon>
        <taxon>Metazoa</taxon>
        <taxon>Spiralia</taxon>
        <taxon>Lophotrochozoa</taxon>
        <taxon>Platyhelminthes</taxon>
        <taxon>Trematoda</taxon>
        <taxon>Digenea</taxon>
        <taxon>Opisthorchiida</taxon>
        <taxon>Opisthorchiata</taxon>
        <taxon>Opisthorchiidae</taxon>
        <taxon>Opisthorchis</taxon>
    </lineage>
</organism>
<proteinExistence type="predicted"/>
<keyword evidence="2" id="KW-1185">Reference proteome</keyword>
<dbReference type="EMBL" id="SJOL01002046">
    <property type="protein sequence ID" value="TGZ74188.1"/>
    <property type="molecule type" value="Genomic_DNA"/>
</dbReference>
<dbReference type="OrthoDB" id="6285220at2759"/>
<evidence type="ECO:0000313" key="1">
    <source>
        <dbReference type="EMBL" id="TGZ74188.1"/>
    </source>
</evidence>
<comment type="caution">
    <text evidence="1">The sequence shown here is derived from an EMBL/GenBank/DDBJ whole genome shotgun (WGS) entry which is preliminary data.</text>
</comment>
<accession>A0A4S2MI91</accession>
<dbReference type="AlphaFoldDB" id="A0A4S2MI91"/>
<evidence type="ECO:0000313" key="2">
    <source>
        <dbReference type="Proteomes" id="UP000308267"/>
    </source>
</evidence>